<dbReference type="Proteomes" id="UP000029121">
    <property type="component" value="Unassembled WGS sequence"/>
</dbReference>
<sequence length="360" mass="41634">MESHLPVDLVIDILSRVSAKSIDRFRCVSKLWESILGHPHFKELFLTQSLARPRLLFTFKANEELFVFSSPQPQNPRENSTLVATPYKCFPKYFPTDRCTSHRRLVFLQRGKTGRVVFNPVTGESITLPKVKATGIKISYLGFDPISKQFKVLCMTRSRYGTPDTHRILTLMETGKGRHLWRTIQDSRNCYVFTGDLGICINGILYYNTYILGGYFKIGCFDFRLEKFGFIKYDKDMKPLMLTLFNYKGKLGVHQKLMGERKSILWVLEEDAAGEHIWSKQRICILPSIVYPHKFVGMTGTGEIVFSPHTCCYPFYLFFYNIESSTATRIHFHGFEELKHHPTSVLTSLDFVEDVQAKFI</sequence>
<dbReference type="PANTHER" id="PTHR31111">
    <property type="entry name" value="BNAA05G37150D PROTEIN-RELATED"/>
    <property type="match status" value="1"/>
</dbReference>
<dbReference type="Pfam" id="PF00646">
    <property type="entry name" value="F-box"/>
    <property type="match status" value="1"/>
</dbReference>
<evidence type="ECO:0000259" key="1">
    <source>
        <dbReference type="SMART" id="SM00256"/>
    </source>
</evidence>
<accession>R0GLG3</accession>
<gene>
    <name evidence="2" type="ORF">CARUB_v10011814mg</name>
</gene>
<dbReference type="CDD" id="cd22157">
    <property type="entry name" value="F-box_AtFBW1-like"/>
    <property type="match status" value="1"/>
</dbReference>
<name>R0GLG3_9BRAS</name>
<dbReference type="NCBIfam" id="TIGR01640">
    <property type="entry name" value="F_box_assoc_1"/>
    <property type="match status" value="1"/>
</dbReference>
<protein>
    <recommendedName>
        <fullName evidence="1">F-box domain-containing protein</fullName>
    </recommendedName>
</protein>
<dbReference type="eggNOG" id="ENOG502SNHU">
    <property type="taxonomic scope" value="Eukaryota"/>
</dbReference>
<proteinExistence type="predicted"/>
<dbReference type="SMART" id="SM00256">
    <property type="entry name" value="FBOX"/>
    <property type="match status" value="1"/>
</dbReference>
<evidence type="ECO:0000313" key="3">
    <source>
        <dbReference type="Proteomes" id="UP000029121"/>
    </source>
</evidence>
<reference evidence="3" key="1">
    <citation type="journal article" date="2013" name="Nat. Genet.">
        <title>The Capsella rubella genome and the genomic consequences of rapid mating system evolution.</title>
        <authorList>
            <person name="Slotte T."/>
            <person name="Hazzouri K.M."/>
            <person name="Agren J.A."/>
            <person name="Koenig D."/>
            <person name="Maumus F."/>
            <person name="Guo Y.L."/>
            <person name="Steige K."/>
            <person name="Platts A.E."/>
            <person name="Escobar J.S."/>
            <person name="Newman L.K."/>
            <person name="Wang W."/>
            <person name="Mandakova T."/>
            <person name="Vello E."/>
            <person name="Smith L.M."/>
            <person name="Henz S.R."/>
            <person name="Steffen J."/>
            <person name="Takuno S."/>
            <person name="Brandvain Y."/>
            <person name="Coop G."/>
            <person name="Andolfatto P."/>
            <person name="Hu T.T."/>
            <person name="Blanchette M."/>
            <person name="Clark R.M."/>
            <person name="Quesneville H."/>
            <person name="Nordborg M."/>
            <person name="Gaut B.S."/>
            <person name="Lysak M.A."/>
            <person name="Jenkins J."/>
            <person name="Grimwood J."/>
            <person name="Chapman J."/>
            <person name="Prochnik S."/>
            <person name="Shu S."/>
            <person name="Rokhsar D."/>
            <person name="Schmutz J."/>
            <person name="Weigel D."/>
            <person name="Wright S.I."/>
        </authorList>
    </citation>
    <scope>NUCLEOTIDE SEQUENCE [LARGE SCALE GENOMIC DNA]</scope>
    <source>
        <strain evidence="3">cv. Monte Gargano</strain>
    </source>
</reference>
<dbReference type="AlphaFoldDB" id="R0GLG3"/>
<dbReference type="SUPFAM" id="SSF81383">
    <property type="entry name" value="F-box domain"/>
    <property type="match status" value="1"/>
</dbReference>
<dbReference type="InterPro" id="IPR017451">
    <property type="entry name" value="F-box-assoc_interact_dom"/>
</dbReference>
<organism evidence="2 3">
    <name type="scientific">Capsella rubella</name>
    <dbReference type="NCBI Taxonomy" id="81985"/>
    <lineage>
        <taxon>Eukaryota</taxon>
        <taxon>Viridiplantae</taxon>
        <taxon>Streptophyta</taxon>
        <taxon>Embryophyta</taxon>
        <taxon>Tracheophyta</taxon>
        <taxon>Spermatophyta</taxon>
        <taxon>Magnoliopsida</taxon>
        <taxon>eudicotyledons</taxon>
        <taxon>Gunneridae</taxon>
        <taxon>Pentapetalae</taxon>
        <taxon>rosids</taxon>
        <taxon>malvids</taxon>
        <taxon>Brassicales</taxon>
        <taxon>Brassicaceae</taxon>
        <taxon>Camelineae</taxon>
        <taxon>Capsella</taxon>
    </lineage>
</organism>
<dbReference type="EMBL" id="KB870805">
    <property type="protein sequence ID" value="EOA36606.1"/>
    <property type="molecule type" value="Genomic_DNA"/>
</dbReference>
<dbReference type="InterPro" id="IPR001810">
    <property type="entry name" value="F-box_dom"/>
</dbReference>
<feature type="domain" description="F-box" evidence="1">
    <location>
        <begin position="5"/>
        <end position="44"/>
    </location>
</feature>
<dbReference type="InterPro" id="IPR036047">
    <property type="entry name" value="F-box-like_dom_sf"/>
</dbReference>
<keyword evidence="3" id="KW-1185">Reference proteome</keyword>
<dbReference type="InterPro" id="IPR013187">
    <property type="entry name" value="F-box-assoc_dom_typ3"/>
</dbReference>
<dbReference type="PANTHER" id="PTHR31111:SF65">
    <property type="entry name" value="F-BOX DOMAIN-CONTAINING PROTEIN"/>
    <property type="match status" value="1"/>
</dbReference>
<dbReference type="Pfam" id="PF08268">
    <property type="entry name" value="FBA_3"/>
    <property type="match status" value="1"/>
</dbReference>
<evidence type="ECO:0000313" key="2">
    <source>
        <dbReference type="EMBL" id="EOA36606.1"/>
    </source>
</evidence>